<evidence type="ECO:0000256" key="2">
    <source>
        <dbReference type="ARBA" id="ARBA00022475"/>
    </source>
</evidence>
<organism evidence="11 12">
    <name type="scientific">Novipirellula herctigrandis</name>
    <dbReference type="NCBI Taxonomy" id="2527986"/>
    <lineage>
        <taxon>Bacteria</taxon>
        <taxon>Pseudomonadati</taxon>
        <taxon>Planctomycetota</taxon>
        <taxon>Planctomycetia</taxon>
        <taxon>Pirellulales</taxon>
        <taxon>Pirellulaceae</taxon>
        <taxon>Novipirellula</taxon>
    </lineage>
</organism>
<accession>A0A5C5Z7L2</accession>
<dbReference type="NCBIfam" id="TIGR04265">
    <property type="entry name" value="bac_cardiolipin"/>
    <property type="match status" value="1"/>
</dbReference>
<gene>
    <name evidence="11" type="primary">ywiE</name>
    <name evidence="11" type="ORF">CA13_46880</name>
</gene>
<feature type="domain" description="PLD phosphodiesterase" evidence="10">
    <location>
        <begin position="224"/>
        <end position="251"/>
    </location>
</feature>
<protein>
    <recommendedName>
        <fullName evidence="8">Cardiolipin synthase</fullName>
        <ecNumber evidence="8">2.7.8.-</ecNumber>
    </recommendedName>
</protein>
<keyword evidence="6 9" id="KW-1133">Transmembrane helix</keyword>
<name>A0A5C5Z7L2_9BACT</name>
<evidence type="ECO:0000313" key="12">
    <source>
        <dbReference type="Proteomes" id="UP000315010"/>
    </source>
</evidence>
<evidence type="ECO:0000256" key="6">
    <source>
        <dbReference type="ARBA" id="ARBA00022989"/>
    </source>
</evidence>
<evidence type="ECO:0000256" key="9">
    <source>
        <dbReference type="SAM" id="Phobius"/>
    </source>
</evidence>
<dbReference type="Gene3D" id="3.30.870.10">
    <property type="entry name" value="Endonuclease Chain A"/>
    <property type="match status" value="2"/>
</dbReference>
<reference evidence="11 12" key="1">
    <citation type="submission" date="2019-02" db="EMBL/GenBank/DDBJ databases">
        <title>Deep-cultivation of Planctomycetes and their phenomic and genomic characterization uncovers novel biology.</title>
        <authorList>
            <person name="Wiegand S."/>
            <person name="Jogler M."/>
            <person name="Boedeker C."/>
            <person name="Pinto D."/>
            <person name="Vollmers J."/>
            <person name="Rivas-Marin E."/>
            <person name="Kohn T."/>
            <person name="Peeters S.H."/>
            <person name="Heuer A."/>
            <person name="Rast P."/>
            <person name="Oberbeckmann S."/>
            <person name="Bunk B."/>
            <person name="Jeske O."/>
            <person name="Meyerdierks A."/>
            <person name="Storesund J.E."/>
            <person name="Kallscheuer N."/>
            <person name="Luecker S."/>
            <person name="Lage O.M."/>
            <person name="Pohl T."/>
            <person name="Merkel B.J."/>
            <person name="Hornburger P."/>
            <person name="Mueller R.-W."/>
            <person name="Bruemmer F."/>
            <person name="Labrenz M."/>
            <person name="Spormann A.M."/>
            <person name="Op Den Camp H."/>
            <person name="Overmann J."/>
            <person name="Amann R."/>
            <person name="Jetten M.S.M."/>
            <person name="Mascher T."/>
            <person name="Medema M.H."/>
            <person name="Devos D.P."/>
            <person name="Kaster A.-K."/>
            <person name="Ovreas L."/>
            <person name="Rohde M."/>
            <person name="Galperin M.Y."/>
            <person name="Jogler C."/>
        </authorList>
    </citation>
    <scope>NUCLEOTIDE SEQUENCE [LARGE SCALE GENOMIC DNA]</scope>
    <source>
        <strain evidence="11 12">CA13</strain>
    </source>
</reference>
<dbReference type="SMART" id="SM00155">
    <property type="entry name" value="PLDc"/>
    <property type="match status" value="2"/>
</dbReference>
<sequence>MDAILDFLTHWPTLTVVSVAIFILQLFAIWSAFHALRHVRSSQAVVAWVVGLITLPFFALPLYWIFARHRFEGYREAIRDIGQRHQQSVTAIRRELVTATDIRSTTLCSPIEQVSDVLDTPIAYGNQFELLIDGHAFFDELESQIRSASQYVYVAFYIIRDDEIGSRFADALIERAAVGVKVRLLYDEVGCLRLPNRYLSRLTKAGVDVRAFNTRQGFANRFQINFRNHRKLIVIDGKRAMVGGLNVGNEYIGTASWVTRWRDTAILIQGDAARKIQAVFAGDYYWAARIDLPEADWSVAPDRGERSIETGGVAAVCATGPADMRPRATMMFAAAVGEARERVWIATPYLVPDDSSMVALAMARARGVDVRFLITSVADQWPVYLAGFYYERELGELGIPVYRYNEGMMHQKCVLVDDNLAMIGSTNLDNRSLYLNFELMVAIEDRKFVDQVNRMLEADFSESTLSNASEKPLRPWLSRVGTAIARLFSPVL</sequence>
<keyword evidence="4 9" id="KW-0812">Transmembrane</keyword>
<evidence type="ECO:0000256" key="7">
    <source>
        <dbReference type="ARBA" id="ARBA00023136"/>
    </source>
</evidence>
<dbReference type="GO" id="GO:0008808">
    <property type="term" value="F:cardiolipin synthase activity"/>
    <property type="evidence" value="ECO:0007669"/>
    <property type="project" value="UniProtKB-UniRule"/>
</dbReference>
<dbReference type="PANTHER" id="PTHR21248">
    <property type="entry name" value="CARDIOLIPIN SYNTHASE"/>
    <property type="match status" value="1"/>
</dbReference>
<dbReference type="EC" id="2.7.8.-" evidence="8"/>
<dbReference type="InterPro" id="IPR022924">
    <property type="entry name" value="Cardiolipin_synthase"/>
</dbReference>
<dbReference type="Pfam" id="PF13091">
    <property type="entry name" value="PLDc_2"/>
    <property type="match status" value="2"/>
</dbReference>
<keyword evidence="2" id="KW-1003">Cell membrane</keyword>
<comment type="subcellular location">
    <subcellularLocation>
        <location evidence="1">Cell membrane</location>
    </subcellularLocation>
</comment>
<dbReference type="Proteomes" id="UP000315010">
    <property type="component" value="Unassembled WGS sequence"/>
</dbReference>
<keyword evidence="12" id="KW-1185">Reference proteome</keyword>
<dbReference type="GO" id="GO:0032049">
    <property type="term" value="P:cardiolipin biosynthetic process"/>
    <property type="evidence" value="ECO:0007669"/>
    <property type="project" value="UniProtKB-UniRule"/>
</dbReference>
<evidence type="ECO:0000259" key="10">
    <source>
        <dbReference type="PROSITE" id="PS50035"/>
    </source>
</evidence>
<feature type="domain" description="PLD phosphodiesterase" evidence="10">
    <location>
        <begin position="405"/>
        <end position="432"/>
    </location>
</feature>
<dbReference type="PROSITE" id="PS50035">
    <property type="entry name" value="PLD"/>
    <property type="match status" value="2"/>
</dbReference>
<evidence type="ECO:0000256" key="5">
    <source>
        <dbReference type="ARBA" id="ARBA00022737"/>
    </source>
</evidence>
<dbReference type="EMBL" id="SJPJ01000001">
    <property type="protein sequence ID" value="TWT83225.1"/>
    <property type="molecule type" value="Genomic_DNA"/>
</dbReference>
<keyword evidence="5" id="KW-0677">Repeat</keyword>
<evidence type="ECO:0000256" key="1">
    <source>
        <dbReference type="ARBA" id="ARBA00004236"/>
    </source>
</evidence>
<feature type="transmembrane region" description="Helical" evidence="9">
    <location>
        <begin position="12"/>
        <end position="33"/>
    </location>
</feature>
<evidence type="ECO:0000313" key="11">
    <source>
        <dbReference type="EMBL" id="TWT83225.1"/>
    </source>
</evidence>
<evidence type="ECO:0000256" key="3">
    <source>
        <dbReference type="ARBA" id="ARBA00022679"/>
    </source>
</evidence>
<proteinExistence type="predicted"/>
<keyword evidence="3 11" id="KW-0808">Transferase</keyword>
<comment type="caution">
    <text evidence="11">The sequence shown here is derived from an EMBL/GenBank/DDBJ whole genome shotgun (WGS) entry which is preliminary data.</text>
</comment>
<evidence type="ECO:0000256" key="4">
    <source>
        <dbReference type="ARBA" id="ARBA00022692"/>
    </source>
</evidence>
<evidence type="ECO:0000256" key="8">
    <source>
        <dbReference type="NCBIfam" id="TIGR04265"/>
    </source>
</evidence>
<dbReference type="AlphaFoldDB" id="A0A5C5Z7L2"/>
<dbReference type="GO" id="GO:0005886">
    <property type="term" value="C:plasma membrane"/>
    <property type="evidence" value="ECO:0007669"/>
    <property type="project" value="UniProtKB-SubCell"/>
</dbReference>
<keyword evidence="7 9" id="KW-0472">Membrane</keyword>
<dbReference type="OrthoDB" id="9762009at2"/>
<dbReference type="RefSeq" id="WP_146400242.1">
    <property type="nucleotide sequence ID" value="NZ_SJPJ01000001.1"/>
</dbReference>
<dbReference type="SUPFAM" id="SSF56024">
    <property type="entry name" value="Phospholipase D/nuclease"/>
    <property type="match status" value="2"/>
</dbReference>
<dbReference type="InterPro" id="IPR001736">
    <property type="entry name" value="PLipase_D/transphosphatidylase"/>
</dbReference>
<dbReference type="InterPro" id="IPR025202">
    <property type="entry name" value="PLD-like_dom"/>
</dbReference>
<dbReference type="PANTHER" id="PTHR21248:SF22">
    <property type="entry name" value="PHOSPHOLIPASE D"/>
    <property type="match status" value="1"/>
</dbReference>
<feature type="transmembrane region" description="Helical" evidence="9">
    <location>
        <begin position="45"/>
        <end position="66"/>
    </location>
</feature>